<feature type="domain" description="4Fe-4S ferredoxin-type" evidence="11">
    <location>
        <begin position="210"/>
        <end position="241"/>
    </location>
</feature>
<feature type="binding site" evidence="10">
    <location>
        <position position="142"/>
    </location>
    <ligand>
        <name>[4Fe-4S] cluster</name>
        <dbReference type="ChEBI" id="CHEBI:49883"/>
        <label>2</label>
    </ligand>
</feature>
<feature type="binding site" evidence="10">
    <location>
        <position position="57"/>
    </location>
    <ligand>
        <name>[4Fe-4S] cluster</name>
        <dbReference type="ChEBI" id="CHEBI:49883"/>
        <label>1</label>
    </ligand>
</feature>
<keyword evidence="10" id="KW-1003">Cell membrane</keyword>
<feature type="binding site" evidence="10">
    <location>
        <position position="52"/>
    </location>
    <ligand>
        <name>[4Fe-4S] cluster</name>
        <dbReference type="ChEBI" id="CHEBI:49883"/>
        <label>1</label>
    </ligand>
</feature>
<dbReference type="PANTHER" id="PTHR43560">
    <property type="entry name" value="ION-TRANSLOCATING OXIDOREDUCTASE COMPLEX SUBUNIT B"/>
    <property type="match status" value="1"/>
</dbReference>
<dbReference type="CDD" id="cd10549">
    <property type="entry name" value="MtMvhB_like"/>
    <property type="match status" value="1"/>
</dbReference>
<evidence type="ECO:0000256" key="6">
    <source>
        <dbReference type="ARBA" id="ARBA00022982"/>
    </source>
</evidence>
<evidence type="ECO:0000256" key="2">
    <source>
        <dbReference type="ARBA" id="ARBA00022485"/>
    </source>
</evidence>
<keyword evidence="8 10" id="KW-0411">Iron-sulfur</keyword>
<feature type="binding site" evidence="10">
    <location>
        <position position="152"/>
    </location>
    <ligand>
        <name>[4Fe-4S] cluster</name>
        <dbReference type="ChEBI" id="CHEBI:49883"/>
        <label>3</label>
    </ligand>
</feature>
<dbReference type="PROSITE" id="PS51379">
    <property type="entry name" value="4FE4S_FER_2"/>
    <property type="match status" value="3"/>
</dbReference>
<dbReference type="NCBIfam" id="NF005504">
    <property type="entry name" value="PRK07118.1-3"/>
    <property type="match status" value="1"/>
</dbReference>
<feature type="binding site" evidence="10">
    <location>
        <position position="138"/>
    </location>
    <ligand>
        <name>[4Fe-4S] cluster</name>
        <dbReference type="ChEBI" id="CHEBI:49883"/>
        <label>2</label>
    </ligand>
</feature>
<evidence type="ECO:0000256" key="7">
    <source>
        <dbReference type="ARBA" id="ARBA00023004"/>
    </source>
</evidence>
<feature type="binding site" evidence="10">
    <location>
        <position position="176"/>
    </location>
    <ligand>
        <name>[4Fe-4S] cluster</name>
        <dbReference type="ChEBI" id="CHEBI:49883"/>
        <label>3</label>
    </ligand>
</feature>
<dbReference type="Gene3D" id="1.10.15.40">
    <property type="entry name" value="Electron transport complex subunit B, putative Fe-S cluster"/>
    <property type="match status" value="1"/>
</dbReference>
<sequence>MSVVLITIVSLAGLGAIAAMILYAASKKFQVFEDPRIDEVEEVLPATNCGGCGLPGCRAFAEALVKADDISSMNCPVGGADTMNAVAGILGKEAGAAIPMVAVVRCNGSCEHAPKTTNYQGAQTCAVVSALYGGETGCAFGCDGLGDCVTSCKFDAMYMDDETGLPVIIEENCVACGACVDACPKNIIELRKKGPKSRRIFVSCVNKDKGAPAKKACAVACIGCSKCFKVCPHDAIEMKDNLAYIDYEKCKLCRKCVPECPTKAIHELNFPPPKPKVKKEEPETTPAE</sequence>
<dbReference type="PROSITE" id="PS51656">
    <property type="entry name" value="4FE4S"/>
    <property type="match status" value="1"/>
</dbReference>
<dbReference type="Pfam" id="PF04060">
    <property type="entry name" value="FeS"/>
    <property type="match status" value="1"/>
</dbReference>
<dbReference type="PROSITE" id="PS00198">
    <property type="entry name" value="4FE4S_FER_1"/>
    <property type="match status" value="2"/>
</dbReference>
<evidence type="ECO:0000313" key="13">
    <source>
        <dbReference type="EMBL" id="SKC21555.1"/>
    </source>
</evidence>
<feature type="region of interest" description="Hydrophobic" evidence="10">
    <location>
        <begin position="1"/>
        <end position="26"/>
    </location>
</feature>
<evidence type="ECO:0000256" key="3">
    <source>
        <dbReference type="ARBA" id="ARBA00022723"/>
    </source>
</evidence>
<evidence type="ECO:0000256" key="9">
    <source>
        <dbReference type="ARBA" id="ARBA00023136"/>
    </source>
</evidence>
<evidence type="ECO:0000259" key="12">
    <source>
        <dbReference type="PROSITE" id="PS51656"/>
    </source>
</evidence>
<keyword evidence="2 10" id="KW-0004">4Fe-4S</keyword>
<dbReference type="EC" id="7.-.-.-" evidence="10"/>
<keyword evidence="5 10" id="KW-1278">Translocase</keyword>
<feature type="domain" description="4Fe-4S" evidence="12">
    <location>
        <begin position="32"/>
        <end position="92"/>
    </location>
</feature>
<evidence type="ECO:0000256" key="1">
    <source>
        <dbReference type="ARBA" id="ARBA00022448"/>
    </source>
</evidence>
<evidence type="ECO:0000259" key="11">
    <source>
        <dbReference type="PROSITE" id="PS51379"/>
    </source>
</evidence>
<dbReference type="PANTHER" id="PTHR43560:SF1">
    <property type="entry name" value="ION-TRANSLOCATING OXIDOREDUCTASE COMPLEX SUBUNIT B"/>
    <property type="match status" value="1"/>
</dbReference>
<feature type="binding site" evidence="10">
    <location>
        <position position="179"/>
    </location>
    <ligand>
        <name>[4Fe-4S] cluster</name>
        <dbReference type="ChEBI" id="CHEBI:49883"/>
        <label>3</label>
    </ligand>
</feature>
<dbReference type="InterPro" id="IPR017896">
    <property type="entry name" value="4Fe4S_Fe-S-bd"/>
</dbReference>
<comment type="cofactor">
    <cofactor evidence="10">
        <name>[4Fe-4S] cluster</name>
        <dbReference type="ChEBI" id="CHEBI:49883"/>
    </cofactor>
    <text evidence="10">Binds 3 [4Fe-4S] clusters.</text>
</comment>
<keyword evidence="3 10" id="KW-0479">Metal-binding</keyword>
<dbReference type="HAMAP" id="MF_00463">
    <property type="entry name" value="RsxB_RnfB"/>
    <property type="match status" value="1"/>
</dbReference>
<organism evidence="13 14">
    <name type="scientific">Alkalitalea saponilacus</name>
    <dbReference type="NCBI Taxonomy" id="889453"/>
    <lineage>
        <taxon>Bacteria</taxon>
        <taxon>Pseudomonadati</taxon>
        <taxon>Bacteroidota</taxon>
        <taxon>Bacteroidia</taxon>
        <taxon>Marinilabiliales</taxon>
        <taxon>Marinilabiliaceae</taxon>
        <taxon>Alkalitalea</taxon>
    </lineage>
</organism>
<comment type="caution">
    <text evidence="10">Lacks conserved residue(s) required for the propagation of feature annotation.</text>
</comment>
<feature type="domain" description="4Fe-4S ferredoxin-type" evidence="11">
    <location>
        <begin position="164"/>
        <end position="193"/>
    </location>
</feature>
<feature type="binding site" evidence="10">
    <location>
        <position position="183"/>
    </location>
    <ligand>
        <name>[4Fe-4S] cluster</name>
        <dbReference type="ChEBI" id="CHEBI:49883"/>
        <label>2</label>
    </ligand>
</feature>
<name>A0A1T5HLJ6_9BACT</name>
<dbReference type="GO" id="GO:0022900">
    <property type="term" value="P:electron transport chain"/>
    <property type="evidence" value="ECO:0007669"/>
    <property type="project" value="UniProtKB-UniRule"/>
</dbReference>
<keyword evidence="14" id="KW-1185">Reference proteome</keyword>
<dbReference type="RefSeq" id="WP_079558149.1">
    <property type="nucleotide sequence ID" value="NZ_CP021904.1"/>
</dbReference>
<feature type="binding site" evidence="10">
    <location>
        <position position="148"/>
    </location>
    <ligand>
        <name>[4Fe-4S] cluster</name>
        <dbReference type="ChEBI" id="CHEBI:49883"/>
        <label>2</label>
    </ligand>
</feature>
<reference evidence="13 14" key="1">
    <citation type="submission" date="2017-02" db="EMBL/GenBank/DDBJ databases">
        <authorList>
            <person name="Peterson S.W."/>
        </authorList>
    </citation>
    <scope>NUCLEOTIDE SEQUENCE [LARGE SCALE GENOMIC DNA]</scope>
    <source>
        <strain evidence="13 14">DSM 24412</strain>
    </source>
</reference>
<keyword evidence="9 10" id="KW-0472">Membrane</keyword>
<dbReference type="GO" id="GO:0046872">
    <property type="term" value="F:metal ion binding"/>
    <property type="evidence" value="ECO:0007669"/>
    <property type="project" value="UniProtKB-KW"/>
</dbReference>
<dbReference type="SUPFAM" id="SSF54862">
    <property type="entry name" value="4Fe-4S ferredoxins"/>
    <property type="match status" value="3"/>
</dbReference>
<dbReference type="Gene3D" id="3.30.70.20">
    <property type="match status" value="2"/>
</dbReference>
<protein>
    <recommendedName>
        <fullName evidence="10">Ion-translocating oxidoreductase complex subunit B</fullName>
        <ecNumber evidence="10">7.-.-.-</ecNumber>
    </recommendedName>
    <alternativeName>
        <fullName evidence="10">Rnf electron transport complex subunit B</fullName>
    </alternativeName>
</protein>
<keyword evidence="4 10" id="KW-0677">Repeat</keyword>
<dbReference type="OrthoDB" id="9789936at2"/>
<keyword evidence="6 10" id="KW-0249">Electron transport</keyword>
<dbReference type="GO" id="GO:0005886">
    <property type="term" value="C:plasma membrane"/>
    <property type="evidence" value="ECO:0007669"/>
    <property type="project" value="UniProtKB-SubCell"/>
</dbReference>
<proteinExistence type="inferred from homology"/>
<dbReference type="InterPro" id="IPR017900">
    <property type="entry name" value="4Fe4S_Fe_S_CS"/>
</dbReference>
<accession>A0A1T5HLJ6</accession>
<feature type="binding site" evidence="10">
    <location>
        <position position="173"/>
    </location>
    <ligand>
        <name>[4Fe-4S] cluster</name>
        <dbReference type="ChEBI" id="CHEBI:49883"/>
        <label>3</label>
    </ligand>
</feature>
<dbReference type="InterPro" id="IPR010207">
    <property type="entry name" value="Elect_transpt_cplx_RnfB/RsxB"/>
</dbReference>
<comment type="function">
    <text evidence="10">Part of a membrane-bound complex that couples electron transfer with translocation of ions across the membrane.</text>
</comment>
<evidence type="ECO:0000313" key="14">
    <source>
        <dbReference type="Proteomes" id="UP000191055"/>
    </source>
</evidence>
<keyword evidence="7 10" id="KW-0408">Iron</keyword>
<dbReference type="AlphaFoldDB" id="A0A1T5HLJ6"/>
<evidence type="ECO:0000256" key="8">
    <source>
        <dbReference type="ARBA" id="ARBA00023014"/>
    </source>
</evidence>
<gene>
    <name evidence="10" type="primary">rnfB</name>
    <name evidence="13" type="ORF">SAMN03080601_02440</name>
</gene>
<dbReference type="GO" id="GO:0051539">
    <property type="term" value="F:4 iron, 4 sulfur cluster binding"/>
    <property type="evidence" value="ECO:0007669"/>
    <property type="project" value="UniProtKB-UniRule"/>
</dbReference>
<dbReference type="Proteomes" id="UP000191055">
    <property type="component" value="Unassembled WGS sequence"/>
</dbReference>
<comment type="similarity">
    <text evidence="10">Belongs to the 4Fe4S bacterial-type ferredoxin family. RnfB subfamily.</text>
</comment>
<dbReference type="KEGG" id="asx:CDL62_01025"/>
<feature type="binding site" evidence="10">
    <location>
        <position position="49"/>
    </location>
    <ligand>
        <name>[4Fe-4S] cluster</name>
        <dbReference type="ChEBI" id="CHEBI:49883"/>
        <label>1</label>
    </ligand>
</feature>
<keyword evidence="1 10" id="KW-0813">Transport</keyword>
<dbReference type="InterPro" id="IPR050395">
    <property type="entry name" value="4Fe4S_Ferredoxin_RnfB"/>
</dbReference>
<dbReference type="EMBL" id="FUYV01000014">
    <property type="protein sequence ID" value="SKC21555.1"/>
    <property type="molecule type" value="Genomic_DNA"/>
</dbReference>
<feature type="domain" description="4Fe-4S ferredoxin-type" evidence="11">
    <location>
        <begin position="243"/>
        <end position="271"/>
    </location>
</feature>
<evidence type="ECO:0000256" key="10">
    <source>
        <dbReference type="HAMAP-Rule" id="MF_00463"/>
    </source>
</evidence>
<feature type="binding site" evidence="10">
    <location>
        <position position="75"/>
    </location>
    <ligand>
        <name>[4Fe-4S] cluster</name>
        <dbReference type="ChEBI" id="CHEBI:49883"/>
        <label>1</label>
    </ligand>
</feature>
<dbReference type="GO" id="GO:0009055">
    <property type="term" value="F:electron transfer activity"/>
    <property type="evidence" value="ECO:0007669"/>
    <property type="project" value="InterPro"/>
</dbReference>
<dbReference type="STRING" id="889453.SAMN03080601_02440"/>
<evidence type="ECO:0000256" key="5">
    <source>
        <dbReference type="ARBA" id="ARBA00022967"/>
    </source>
</evidence>
<evidence type="ECO:0000256" key="4">
    <source>
        <dbReference type="ARBA" id="ARBA00022737"/>
    </source>
</evidence>
<dbReference type="InterPro" id="IPR007202">
    <property type="entry name" value="4Fe-4S_dom"/>
</dbReference>
<comment type="subcellular location">
    <subcellularLocation>
        <location evidence="10">Cell membrane</location>
    </subcellularLocation>
</comment>
<dbReference type="NCBIfam" id="TIGR01944">
    <property type="entry name" value="rnfB"/>
    <property type="match status" value="1"/>
</dbReference>
<comment type="subunit">
    <text evidence="10">The complex is composed of six subunits: RnfA, RnfB, RnfC, RnfD, RnfE and RnfG.</text>
</comment>
<dbReference type="Pfam" id="PF12838">
    <property type="entry name" value="Fer4_7"/>
    <property type="match status" value="2"/>
</dbReference>